<evidence type="ECO:0000313" key="7">
    <source>
        <dbReference type="EMBL" id="KAL1626744.1"/>
    </source>
</evidence>
<evidence type="ECO:0000256" key="1">
    <source>
        <dbReference type="ARBA" id="ARBA00004167"/>
    </source>
</evidence>
<evidence type="ECO:0000256" key="5">
    <source>
        <dbReference type="SAM" id="MobiDB-lite"/>
    </source>
</evidence>
<organism evidence="7 8">
    <name type="scientific">Neofusicoccum ribis</name>
    <dbReference type="NCBI Taxonomy" id="45134"/>
    <lineage>
        <taxon>Eukaryota</taxon>
        <taxon>Fungi</taxon>
        <taxon>Dikarya</taxon>
        <taxon>Ascomycota</taxon>
        <taxon>Pezizomycotina</taxon>
        <taxon>Dothideomycetes</taxon>
        <taxon>Dothideomycetes incertae sedis</taxon>
        <taxon>Botryosphaeriales</taxon>
        <taxon>Botryosphaeriaceae</taxon>
        <taxon>Neofusicoccum</taxon>
    </lineage>
</organism>
<accession>A0ABR3SPW8</accession>
<proteinExistence type="predicted"/>
<dbReference type="EMBL" id="JAJVDC020000080">
    <property type="protein sequence ID" value="KAL1626744.1"/>
    <property type="molecule type" value="Genomic_DNA"/>
</dbReference>
<evidence type="ECO:0000256" key="3">
    <source>
        <dbReference type="ARBA" id="ARBA00022989"/>
    </source>
</evidence>
<keyword evidence="8" id="KW-1185">Reference proteome</keyword>
<keyword evidence="3 6" id="KW-1133">Transmembrane helix</keyword>
<keyword evidence="2 6" id="KW-0812">Transmembrane</keyword>
<reference evidence="7 8" key="1">
    <citation type="submission" date="2024-02" db="EMBL/GenBank/DDBJ databases">
        <title>De novo assembly and annotation of 12 fungi associated with fruit tree decline syndrome in Ontario, Canada.</title>
        <authorList>
            <person name="Sulman M."/>
            <person name="Ellouze W."/>
            <person name="Ilyukhin E."/>
        </authorList>
    </citation>
    <scope>NUCLEOTIDE SEQUENCE [LARGE SCALE GENOMIC DNA]</scope>
    <source>
        <strain evidence="7 8">M1-105</strain>
    </source>
</reference>
<evidence type="ECO:0000256" key="2">
    <source>
        <dbReference type="ARBA" id="ARBA00022692"/>
    </source>
</evidence>
<comment type="subcellular location">
    <subcellularLocation>
        <location evidence="1">Membrane</location>
        <topology evidence="1">Single-pass membrane protein</topology>
    </subcellularLocation>
</comment>
<feature type="compositionally biased region" description="Basic and acidic residues" evidence="5">
    <location>
        <begin position="176"/>
        <end position="194"/>
    </location>
</feature>
<dbReference type="InterPro" id="IPR051694">
    <property type="entry name" value="Immunoregulatory_rcpt-like"/>
</dbReference>
<protein>
    <submittedName>
        <fullName evidence="7">Uncharacterized protein</fullName>
    </submittedName>
</protein>
<dbReference type="Proteomes" id="UP001521116">
    <property type="component" value="Unassembled WGS sequence"/>
</dbReference>
<comment type="caution">
    <text evidence="7">The sequence shown here is derived from an EMBL/GenBank/DDBJ whole genome shotgun (WGS) entry which is preliminary data.</text>
</comment>
<dbReference type="PANTHER" id="PTHR15549">
    <property type="entry name" value="PAIRED IMMUNOGLOBULIN-LIKE TYPE 2 RECEPTOR"/>
    <property type="match status" value="1"/>
</dbReference>
<name>A0ABR3SPW8_9PEZI</name>
<sequence length="194" mass="20068">MSEPAYGGTCYTTFTDGQTIEVTAYNASTLTATQPFTATSGDQAYAHVIDGYALAEALSTSSSSTSSTASAATTIASASAAATTSSTSSSNKISGGAIAGIVIGVIAFVALLFGLALFFFRRRRAQRQASAVPPNEYGSTGNFHETHGDSAFPKEMPGRITPSNVELEGPGPVMELEARGPVELDATEREKRPL</sequence>
<evidence type="ECO:0000256" key="6">
    <source>
        <dbReference type="SAM" id="Phobius"/>
    </source>
</evidence>
<gene>
    <name evidence="7" type="ORF">SLS56_006737</name>
</gene>
<feature type="transmembrane region" description="Helical" evidence="6">
    <location>
        <begin position="97"/>
        <end position="120"/>
    </location>
</feature>
<feature type="region of interest" description="Disordered" evidence="5">
    <location>
        <begin position="152"/>
        <end position="194"/>
    </location>
</feature>
<keyword evidence="4 6" id="KW-0472">Membrane</keyword>
<evidence type="ECO:0000313" key="8">
    <source>
        <dbReference type="Proteomes" id="UP001521116"/>
    </source>
</evidence>
<evidence type="ECO:0000256" key="4">
    <source>
        <dbReference type="ARBA" id="ARBA00023136"/>
    </source>
</evidence>